<keyword evidence="1" id="KW-0472">Membrane</keyword>
<dbReference type="RefSeq" id="WP_286293520.1">
    <property type="nucleotide sequence ID" value="NZ_AP024718.1"/>
</dbReference>
<dbReference type="AlphaFoldDB" id="A0AAU9CDY5"/>
<feature type="transmembrane region" description="Helical" evidence="1">
    <location>
        <begin position="42"/>
        <end position="62"/>
    </location>
</feature>
<protein>
    <submittedName>
        <fullName evidence="2">Uncharacterized protein</fullName>
    </submittedName>
</protein>
<evidence type="ECO:0000256" key="1">
    <source>
        <dbReference type="SAM" id="Phobius"/>
    </source>
</evidence>
<organism evidence="2 3">
    <name type="scientific">Methylomarinovum tepidoasis</name>
    <dbReference type="NCBI Taxonomy" id="2840183"/>
    <lineage>
        <taxon>Bacteria</taxon>
        <taxon>Pseudomonadati</taxon>
        <taxon>Pseudomonadota</taxon>
        <taxon>Gammaproteobacteria</taxon>
        <taxon>Methylococcales</taxon>
        <taxon>Methylothermaceae</taxon>
        <taxon>Methylomarinovum</taxon>
    </lineage>
</organism>
<dbReference type="KEGG" id="meiy:MIN45_P0772"/>
<reference evidence="3" key="1">
    <citation type="journal article" date="2024" name="Int. J. Syst. Evol. Microbiol.">
        <title>Methylomarinovum tepidoasis sp. nov., a moderately thermophilic methanotroph of the family Methylothermaceae isolated from a deep-sea hydrothermal field.</title>
        <authorList>
            <person name="Hirayama H."/>
            <person name="Takaki Y."/>
            <person name="Abe M."/>
            <person name="Miyazaki M."/>
            <person name="Uematsu K."/>
            <person name="Matsui Y."/>
            <person name="Takai K."/>
        </authorList>
    </citation>
    <scope>NUCLEOTIDE SEQUENCE [LARGE SCALE GENOMIC DNA]</scope>
    <source>
        <strain evidence="3">IN45</strain>
    </source>
</reference>
<proteinExistence type="predicted"/>
<name>A0AAU9CDY5_9GAMM</name>
<accession>A0AAU9CDY5</accession>
<dbReference type="Proteomes" id="UP001321450">
    <property type="component" value="Chromosome"/>
</dbReference>
<keyword evidence="3" id="KW-1185">Reference proteome</keyword>
<evidence type="ECO:0000313" key="3">
    <source>
        <dbReference type="Proteomes" id="UP001321450"/>
    </source>
</evidence>
<keyword evidence="1" id="KW-1133">Transmembrane helix</keyword>
<sequence length="91" mass="10519">MLGVIVLFLLALTGLRFRHPFLLAGGYGLLTGFYSLTFDDFQGAGLRAMMATAFGLFFFLTLYRTRHHWGYWLATLVIGLTAWYFWPWLVM</sequence>
<evidence type="ECO:0000313" key="2">
    <source>
        <dbReference type="EMBL" id="BCX88403.1"/>
    </source>
</evidence>
<dbReference type="EMBL" id="AP024718">
    <property type="protein sequence ID" value="BCX88403.1"/>
    <property type="molecule type" value="Genomic_DNA"/>
</dbReference>
<feature type="transmembrane region" description="Helical" evidence="1">
    <location>
        <begin position="69"/>
        <end position="86"/>
    </location>
</feature>
<gene>
    <name evidence="2" type="ORF">MIN45_P0772</name>
</gene>
<keyword evidence="1" id="KW-0812">Transmembrane</keyword>